<feature type="compositionally biased region" description="Polar residues" evidence="1">
    <location>
        <begin position="33"/>
        <end position="42"/>
    </location>
</feature>
<organism evidence="2 3">
    <name type="scientific">Venturia nashicola</name>
    <dbReference type="NCBI Taxonomy" id="86259"/>
    <lineage>
        <taxon>Eukaryota</taxon>
        <taxon>Fungi</taxon>
        <taxon>Dikarya</taxon>
        <taxon>Ascomycota</taxon>
        <taxon>Pezizomycotina</taxon>
        <taxon>Dothideomycetes</taxon>
        <taxon>Pleosporomycetidae</taxon>
        <taxon>Venturiales</taxon>
        <taxon>Venturiaceae</taxon>
        <taxon>Venturia</taxon>
    </lineage>
</organism>
<dbReference type="EMBL" id="SNSC02000007">
    <property type="protein sequence ID" value="TID22786.1"/>
    <property type="molecule type" value="Genomic_DNA"/>
</dbReference>
<comment type="caution">
    <text evidence="2">The sequence shown here is derived from an EMBL/GenBank/DDBJ whole genome shotgun (WGS) entry which is preliminary data.</text>
</comment>
<dbReference type="Proteomes" id="UP000298493">
    <property type="component" value="Unassembled WGS sequence"/>
</dbReference>
<dbReference type="AlphaFoldDB" id="A0A4Z1PC87"/>
<feature type="region of interest" description="Disordered" evidence="1">
    <location>
        <begin position="33"/>
        <end position="62"/>
    </location>
</feature>
<proteinExistence type="predicted"/>
<reference evidence="2 3" key="1">
    <citation type="submission" date="2019-04" db="EMBL/GenBank/DDBJ databases">
        <title>High contiguity whole genome sequence and gene annotation resource for two Venturia nashicola isolates.</title>
        <authorList>
            <person name="Prokchorchik M."/>
            <person name="Won K."/>
            <person name="Lee Y."/>
            <person name="Choi E.D."/>
            <person name="Segonzac C."/>
            <person name="Sohn K.H."/>
        </authorList>
    </citation>
    <scope>NUCLEOTIDE SEQUENCE [LARGE SCALE GENOMIC DNA]</scope>
    <source>
        <strain evidence="2 3">PRI2</strain>
    </source>
</reference>
<evidence type="ECO:0000313" key="2">
    <source>
        <dbReference type="EMBL" id="TID22786.1"/>
    </source>
</evidence>
<evidence type="ECO:0000313" key="3">
    <source>
        <dbReference type="Proteomes" id="UP000298493"/>
    </source>
</evidence>
<sequence length="142" mass="15948">MSLSLLAHVSLSSHFHPFDLTLRSTIEAPTYLSPFNATPSQSHRSEPTGLRIRQSGTPGSSRADLRTSLFHSFGLEDTNVSCFALWTGEEAMISRHAHQFSNLNNRFLMCLERRFDKNLEKAHRSPGLEACDEHQQGPLGLR</sequence>
<evidence type="ECO:0000256" key="1">
    <source>
        <dbReference type="SAM" id="MobiDB-lite"/>
    </source>
</evidence>
<accession>A0A4Z1PC87</accession>
<feature type="region of interest" description="Disordered" evidence="1">
    <location>
        <begin position="123"/>
        <end position="142"/>
    </location>
</feature>
<name>A0A4Z1PC87_9PEZI</name>
<keyword evidence="3" id="KW-1185">Reference proteome</keyword>
<protein>
    <submittedName>
        <fullName evidence="2">Uncharacterized protein</fullName>
    </submittedName>
</protein>
<gene>
    <name evidence="2" type="ORF">E6O75_ATG01960</name>
</gene>